<proteinExistence type="predicted"/>
<dbReference type="Proteomes" id="UP001232992">
    <property type="component" value="Unassembled WGS sequence"/>
</dbReference>
<evidence type="ECO:0000259" key="1">
    <source>
        <dbReference type="Pfam" id="PF04069"/>
    </source>
</evidence>
<comment type="caution">
    <text evidence="2">The sequence shown here is derived from an EMBL/GenBank/DDBJ whole genome shotgun (WGS) entry which is preliminary data.</text>
</comment>
<sequence>MKSIRDGFVKFLGVGAISTTLLLGAIACQAPPSNGDRATETTDLPGAGISVQPGRSTVQGAHFQIIIINKALEQLGYTIKEAKELEPAPIFVAVGNADVDYIANAWEKIHTKYYENSGGDEKLIKAGVLVRDALQGYQIDKETAEKYNITSIEQLNDPEIAKLFDTDGNGKANLTGCNPGWGCESAIEHHLDAYGLRDFIDHDRGQYFALMADTITRYESGKPILFYTWTPMWVGSILKPGTDTIWLSVPYTDLPEVQGELSENETTVDGTNLGFAIDRIRIVANKEFAEKNPAARKLFEVVQIPIEDINAQNRLLRDGENTPEDVDRHANEWIANNQELFDSWIETAKQVE</sequence>
<dbReference type="CDD" id="cd13638">
    <property type="entry name" value="PBP2_EcProx_like"/>
    <property type="match status" value="1"/>
</dbReference>
<keyword evidence="3" id="KW-1185">Reference proteome</keyword>
<dbReference type="Pfam" id="PF04069">
    <property type="entry name" value="OpuAC"/>
    <property type="match status" value="1"/>
</dbReference>
<dbReference type="Gene3D" id="3.40.190.100">
    <property type="entry name" value="Glycine betaine-binding periplasmic protein, domain 2"/>
    <property type="match status" value="1"/>
</dbReference>
<dbReference type="PROSITE" id="PS51257">
    <property type="entry name" value="PROKAR_LIPOPROTEIN"/>
    <property type="match status" value="1"/>
</dbReference>
<dbReference type="SUPFAM" id="SSF53850">
    <property type="entry name" value="Periplasmic binding protein-like II"/>
    <property type="match status" value="1"/>
</dbReference>
<accession>A0ABT7BS20</accession>
<dbReference type="EMBL" id="JAQOSQ010000001">
    <property type="protein sequence ID" value="MDJ1181998.1"/>
    <property type="molecule type" value="Genomic_DNA"/>
</dbReference>
<protein>
    <submittedName>
        <fullName evidence="2">Glycine betaine/L-proline ABC transporter substrate-binding protein ProX</fullName>
    </submittedName>
</protein>
<evidence type="ECO:0000313" key="3">
    <source>
        <dbReference type="Proteomes" id="UP001232992"/>
    </source>
</evidence>
<reference evidence="2 3" key="1">
    <citation type="submission" date="2023-01" db="EMBL/GenBank/DDBJ databases">
        <title>Novel diversity within Roseofilum (Cyanobacteria; Desertifilaceae) from marine benthic mats with descriptions of four novel species.</title>
        <authorList>
            <person name="Wang Y."/>
            <person name="Berthold D.E."/>
            <person name="Hu J."/>
            <person name="Lefler F.W."/>
            <person name="Laughinghouse H.D. IV."/>
        </authorList>
    </citation>
    <scope>NUCLEOTIDE SEQUENCE [LARGE SCALE GENOMIC DNA]</scope>
    <source>
        <strain evidence="2 3">BLCC-M143</strain>
    </source>
</reference>
<dbReference type="InterPro" id="IPR007210">
    <property type="entry name" value="ABC_Gly_betaine_transp_sub-bd"/>
</dbReference>
<evidence type="ECO:0000313" key="2">
    <source>
        <dbReference type="EMBL" id="MDJ1181998.1"/>
    </source>
</evidence>
<organism evidence="2 3">
    <name type="scientific">Roseofilum casamattae BLCC-M143</name>
    <dbReference type="NCBI Taxonomy" id="3022442"/>
    <lineage>
        <taxon>Bacteria</taxon>
        <taxon>Bacillati</taxon>
        <taxon>Cyanobacteriota</taxon>
        <taxon>Cyanophyceae</taxon>
        <taxon>Desertifilales</taxon>
        <taxon>Desertifilaceae</taxon>
        <taxon>Roseofilum</taxon>
        <taxon>Roseofilum casamattae</taxon>
    </lineage>
</organism>
<dbReference type="Gene3D" id="3.40.190.10">
    <property type="entry name" value="Periplasmic binding protein-like II"/>
    <property type="match status" value="1"/>
</dbReference>
<dbReference type="RefSeq" id="WP_283756647.1">
    <property type="nucleotide sequence ID" value="NZ_JAQOSQ010000001.1"/>
</dbReference>
<gene>
    <name evidence="2" type="primary">proX</name>
    <name evidence="2" type="ORF">PMH09_02210</name>
</gene>
<dbReference type="NCBIfam" id="NF008334">
    <property type="entry name" value="PRK11119.1"/>
    <property type="match status" value="1"/>
</dbReference>
<feature type="domain" description="ABC-type glycine betaine transport system substrate-binding" evidence="1">
    <location>
        <begin position="51"/>
        <end position="335"/>
    </location>
</feature>
<name>A0ABT7BS20_9CYAN</name>